<dbReference type="CDD" id="cd15777">
    <property type="entry name" value="CRBN_C_like"/>
    <property type="match status" value="1"/>
</dbReference>
<name>A0ABD2X275_9HYME</name>
<dbReference type="EMBL" id="JBJJXI010000055">
    <property type="protein sequence ID" value="KAL3399428.1"/>
    <property type="molecule type" value="Genomic_DNA"/>
</dbReference>
<evidence type="ECO:0000256" key="10">
    <source>
        <dbReference type="ARBA" id="ARBA00030079"/>
    </source>
</evidence>
<comment type="pathway">
    <text evidence="2">Protein modification; protein ubiquitination.</text>
</comment>
<evidence type="ECO:0000256" key="5">
    <source>
        <dbReference type="ARBA" id="ARBA00022723"/>
    </source>
</evidence>
<dbReference type="SUPFAM" id="SSF88697">
    <property type="entry name" value="PUA domain-like"/>
    <property type="match status" value="1"/>
</dbReference>
<keyword evidence="17" id="KW-1185">Reference proteome</keyword>
<comment type="subunit">
    <text evidence="12">Likely a component of a DCX (DDB1-CUL4-X-box) protein ligase complex. May interact with pic/DDB1.</text>
</comment>
<keyword evidence="5" id="KW-0479">Metal-binding</keyword>
<dbReference type="Pfam" id="PF03226">
    <property type="entry name" value="Yippee-Mis18"/>
    <property type="match status" value="1"/>
</dbReference>
<keyword evidence="7" id="KW-0862">Zinc</keyword>
<evidence type="ECO:0000256" key="3">
    <source>
        <dbReference type="ARBA" id="ARBA00005293"/>
    </source>
</evidence>
<evidence type="ECO:0000259" key="15">
    <source>
        <dbReference type="PROSITE" id="PS51788"/>
    </source>
</evidence>
<dbReference type="InterPro" id="IPR003111">
    <property type="entry name" value="Lon_prtase_N"/>
</dbReference>
<dbReference type="GO" id="GO:0005634">
    <property type="term" value="C:nucleus"/>
    <property type="evidence" value="ECO:0007669"/>
    <property type="project" value="UniProtKB-SubCell"/>
</dbReference>
<comment type="similarity">
    <text evidence="3">Belongs to the CRBN family.</text>
</comment>
<evidence type="ECO:0000256" key="9">
    <source>
        <dbReference type="ARBA" id="ARBA00023242"/>
    </source>
</evidence>
<evidence type="ECO:0000313" key="16">
    <source>
        <dbReference type="EMBL" id="KAL3399428.1"/>
    </source>
</evidence>
<feature type="compositionally biased region" description="Polar residues" evidence="13">
    <location>
        <begin position="53"/>
        <end position="78"/>
    </location>
</feature>
<sequence length="470" mass="53443">MNIDDEIEASPESNVAGPRDLGLVAVHRGVDPSTGNQDVEEYHAIEDEEEQNESQIDNDVNSNENIETSSAPDSPESSTIHEFDMTLPSSHSYLGSNLQELRGRTLLDEGIYMNLPLLIRESVVLFPGQILPLAKFGRSVVEMLLKCISDNRTFGVLCYRDDKLQTIGTTAEIYQYNEENSPEGFCIKAIGRQKFEVLRIIHGFQKVSANVKILPEIVLPSPFADYRSFSLDFQRGQFDKINNHKKEKIEKVEALLTHWPSWVYKQFDPQSLASHIKHHLTHIETRGSHAPDDPIELSYWVAQNLPLTDDERVLLLKFDCAISRLQWELKYLTKDRYLACSNCGIQIGKQSDVFPMSKEGPQNTFCNSGGFVHDTITLYDVSNIILSGEQPSTEYSWFPGYAWTIAYCERCNDHKGWCFEAHNDKSLRPQSFWGLTRRGLKSIKGDLIEDLYELDPGLVVPSLLDTLLRH</sequence>
<evidence type="ECO:0000256" key="13">
    <source>
        <dbReference type="SAM" id="MobiDB-lite"/>
    </source>
</evidence>
<dbReference type="Gene3D" id="2.30.130.40">
    <property type="entry name" value="LON domain-like"/>
    <property type="match status" value="1"/>
</dbReference>
<dbReference type="Pfam" id="PF02190">
    <property type="entry name" value="LON_substr_bdg"/>
    <property type="match status" value="1"/>
</dbReference>
<evidence type="ECO:0000256" key="8">
    <source>
        <dbReference type="ARBA" id="ARBA00022843"/>
    </source>
</evidence>
<evidence type="ECO:0000256" key="2">
    <source>
        <dbReference type="ARBA" id="ARBA00004906"/>
    </source>
</evidence>
<protein>
    <recommendedName>
        <fullName evidence="4">Protein cereblon</fullName>
    </recommendedName>
    <alternativeName>
        <fullName evidence="10">Protein ohgata</fullName>
    </alternativeName>
</protein>
<feature type="region of interest" description="Disordered" evidence="13">
    <location>
        <begin position="46"/>
        <end position="79"/>
    </location>
</feature>
<dbReference type="GO" id="GO:0046872">
    <property type="term" value="F:metal ion binding"/>
    <property type="evidence" value="ECO:0007669"/>
    <property type="project" value="UniProtKB-KW"/>
</dbReference>
<dbReference type="PANTHER" id="PTHR46732:SF8">
    <property type="entry name" value="ATP-DEPENDENT PROTEASE LA (LON) DOMAIN PROTEIN"/>
    <property type="match status" value="1"/>
</dbReference>
<dbReference type="PANTHER" id="PTHR46732">
    <property type="entry name" value="ATP-DEPENDENT PROTEASE LA (LON) DOMAIN PROTEIN"/>
    <property type="match status" value="1"/>
</dbReference>
<dbReference type="Proteomes" id="UP001627154">
    <property type="component" value="Unassembled WGS sequence"/>
</dbReference>
<accession>A0ABD2X275</accession>
<evidence type="ECO:0000256" key="4">
    <source>
        <dbReference type="ARBA" id="ARBA00014394"/>
    </source>
</evidence>
<evidence type="ECO:0000259" key="14">
    <source>
        <dbReference type="PROSITE" id="PS51787"/>
    </source>
</evidence>
<dbReference type="FunFam" id="2.170.150.20:FF:000007">
    <property type="entry name" value="Protein cereblon"/>
    <property type="match status" value="1"/>
</dbReference>
<evidence type="ECO:0000256" key="7">
    <source>
        <dbReference type="ARBA" id="ARBA00022833"/>
    </source>
</evidence>
<evidence type="ECO:0000256" key="6">
    <source>
        <dbReference type="ARBA" id="ARBA00022786"/>
    </source>
</evidence>
<dbReference type="Gene3D" id="2.170.150.20">
    <property type="entry name" value="Peptide methionine sulfoxide reductase"/>
    <property type="match status" value="1"/>
</dbReference>
<dbReference type="SMART" id="SM00464">
    <property type="entry name" value="LON"/>
    <property type="match status" value="1"/>
</dbReference>
<feature type="domain" description="CULT" evidence="15">
    <location>
        <begin position="335"/>
        <end position="444"/>
    </location>
</feature>
<evidence type="ECO:0000256" key="11">
    <source>
        <dbReference type="ARBA" id="ARBA00046075"/>
    </source>
</evidence>
<proteinExistence type="inferred from homology"/>
<dbReference type="PROSITE" id="PS51787">
    <property type="entry name" value="LON_N"/>
    <property type="match status" value="1"/>
</dbReference>
<dbReference type="AlphaFoldDB" id="A0ABD2X275"/>
<keyword evidence="8" id="KW-0832">Ubl conjugation</keyword>
<keyword evidence="6" id="KW-0833">Ubl conjugation pathway</keyword>
<reference evidence="16 17" key="1">
    <citation type="journal article" date="2024" name="bioRxiv">
        <title>A reference genome for Trichogramma kaykai: A tiny desert-dwelling parasitoid wasp with competing sex-ratio distorters.</title>
        <authorList>
            <person name="Culotta J."/>
            <person name="Lindsey A.R."/>
        </authorList>
    </citation>
    <scope>NUCLEOTIDE SEQUENCE [LARGE SCALE GENOMIC DNA]</scope>
    <source>
        <strain evidence="16 17">KSX58</strain>
    </source>
</reference>
<dbReference type="Gene3D" id="1.20.58.1480">
    <property type="match status" value="1"/>
</dbReference>
<feature type="domain" description="Lon N-terminal" evidence="14">
    <location>
        <begin position="115"/>
        <end position="336"/>
    </location>
</feature>
<evidence type="ECO:0000256" key="1">
    <source>
        <dbReference type="ARBA" id="ARBA00004123"/>
    </source>
</evidence>
<comment type="function">
    <text evidence="11">Substrate recognition component of a DCX (DDB1-CUL4-X-box) E3 protein ligase complex that mediates the ubiquitination and subsequent proteasomal degradation of target proteins. Has an essential role in mediating growth by negatively regulating insulin signaling. It also has a role in maintaining presynaptic function in the neuromuscular junction synapses of third-instar larvae.</text>
</comment>
<dbReference type="InterPro" id="IPR015947">
    <property type="entry name" value="PUA-like_sf"/>
</dbReference>
<evidence type="ECO:0000313" key="17">
    <source>
        <dbReference type="Proteomes" id="UP001627154"/>
    </source>
</evidence>
<organism evidence="16 17">
    <name type="scientific">Trichogramma kaykai</name>
    <dbReference type="NCBI Taxonomy" id="54128"/>
    <lineage>
        <taxon>Eukaryota</taxon>
        <taxon>Metazoa</taxon>
        <taxon>Ecdysozoa</taxon>
        <taxon>Arthropoda</taxon>
        <taxon>Hexapoda</taxon>
        <taxon>Insecta</taxon>
        <taxon>Pterygota</taxon>
        <taxon>Neoptera</taxon>
        <taxon>Endopterygota</taxon>
        <taxon>Hymenoptera</taxon>
        <taxon>Apocrita</taxon>
        <taxon>Proctotrupomorpha</taxon>
        <taxon>Chalcidoidea</taxon>
        <taxon>Trichogrammatidae</taxon>
        <taxon>Trichogramma</taxon>
    </lineage>
</organism>
<dbReference type="InterPro" id="IPR034750">
    <property type="entry name" value="CULT"/>
</dbReference>
<evidence type="ECO:0000256" key="12">
    <source>
        <dbReference type="ARBA" id="ARBA00046796"/>
    </source>
</evidence>
<dbReference type="InterPro" id="IPR004910">
    <property type="entry name" value="Yippee/Mis18/Cereblon"/>
</dbReference>
<comment type="subcellular location">
    <subcellularLocation>
        <location evidence="1">Nucleus</location>
    </subcellularLocation>
</comment>
<comment type="caution">
    <text evidence="16">The sequence shown here is derived from an EMBL/GenBank/DDBJ whole genome shotgun (WGS) entry which is preliminary data.</text>
</comment>
<dbReference type="InterPro" id="IPR046336">
    <property type="entry name" value="Lon_prtase_N_sf"/>
</dbReference>
<gene>
    <name evidence="16" type="ORF">TKK_006714</name>
</gene>
<dbReference type="PROSITE" id="PS51788">
    <property type="entry name" value="CULT"/>
    <property type="match status" value="1"/>
</dbReference>
<feature type="region of interest" description="Disordered" evidence="13">
    <location>
        <begin position="1"/>
        <end position="20"/>
    </location>
</feature>
<keyword evidence="9" id="KW-0539">Nucleus</keyword>